<keyword evidence="3" id="KW-1185">Reference proteome</keyword>
<sequence length="61" mass="6756">MDSAGEGTERGERKLSACDVEALKRCLQENKGDHRKCQTQVDAFKVSCSSKKPSSPQKQSR</sequence>
<accession>A0A7I8IXW6</accession>
<dbReference type="PANTHER" id="PTHR36856:SF1">
    <property type="entry name" value="OS07G0175200 PROTEIN"/>
    <property type="match status" value="1"/>
</dbReference>
<dbReference type="Proteomes" id="UP000663760">
    <property type="component" value="Chromosome 7"/>
</dbReference>
<dbReference type="EMBL" id="LR743594">
    <property type="protein sequence ID" value="CAA2623086.1"/>
    <property type="molecule type" value="Genomic_DNA"/>
</dbReference>
<dbReference type="OrthoDB" id="2262048at2759"/>
<dbReference type="EMBL" id="LR746270">
    <property type="protein sequence ID" value="CAA7399058.1"/>
    <property type="molecule type" value="Genomic_DNA"/>
</dbReference>
<dbReference type="AlphaFoldDB" id="A0A7I8IXW6"/>
<dbReference type="PANTHER" id="PTHR36856">
    <property type="entry name" value="OS07G0175200 PROTEIN"/>
    <property type="match status" value="1"/>
</dbReference>
<evidence type="ECO:0000313" key="1">
    <source>
        <dbReference type="EMBL" id="CAA2623086.1"/>
    </source>
</evidence>
<evidence type="ECO:0000313" key="2">
    <source>
        <dbReference type="EMBL" id="CAA7399058.1"/>
    </source>
</evidence>
<proteinExistence type="predicted"/>
<name>A0A7I8IXW6_SPIIN</name>
<evidence type="ECO:0000313" key="3">
    <source>
        <dbReference type="Proteomes" id="UP000663760"/>
    </source>
</evidence>
<protein>
    <submittedName>
        <fullName evidence="1">Uncharacterized protein</fullName>
    </submittedName>
</protein>
<reference evidence="1" key="1">
    <citation type="submission" date="2019-12" db="EMBL/GenBank/DDBJ databases">
        <authorList>
            <person name="Scholz U."/>
            <person name="Mascher M."/>
            <person name="Fiebig A."/>
        </authorList>
    </citation>
    <scope>NUCLEOTIDE SEQUENCE</scope>
</reference>
<organism evidence="1">
    <name type="scientific">Spirodela intermedia</name>
    <name type="common">Intermediate duckweed</name>
    <dbReference type="NCBI Taxonomy" id="51605"/>
    <lineage>
        <taxon>Eukaryota</taxon>
        <taxon>Viridiplantae</taxon>
        <taxon>Streptophyta</taxon>
        <taxon>Embryophyta</taxon>
        <taxon>Tracheophyta</taxon>
        <taxon>Spermatophyta</taxon>
        <taxon>Magnoliopsida</taxon>
        <taxon>Liliopsida</taxon>
        <taxon>Araceae</taxon>
        <taxon>Lemnoideae</taxon>
        <taxon>Spirodela</taxon>
    </lineage>
</organism>
<gene>
    <name evidence="1" type="ORF">SI7747_07009034</name>
    <name evidence="2" type="ORF">SI8410_07009728</name>
</gene>